<comment type="caution">
    <text evidence="1">The sequence shown here is derived from an EMBL/GenBank/DDBJ whole genome shotgun (WGS) entry which is preliminary data.</text>
</comment>
<gene>
    <name evidence="1" type="ORF">H9791_07775</name>
</gene>
<dbReference type="Proteomes" id="UP000824236">
    <property type="component" value="Unassembled WGS sequence"/>
</dbReference>
<evidence type="ECO:0000313" key="2">
    <source>
        <dbReference type="Proteomes" id="UP000824236"/>
    </source>
</evidence>
<organism evidence="1 2">
    <name type="scientific">Candidatus Bacteroides intestinipullorum</name>
    <dbReference type="NCBI Taxonomy" id="2838471"/>
    <lineage>
        <taxon>Bacteria</taxon>
        <taxon>Pseudomonadati</taxon>
        <taxon>Bacteroidota</taxon>
        <taxon>Bacteroidia</taxon>
        <taxon>Bacteroidales</taxon>
        <taxon>Bacteroidaceae</taxon>
        <taxon>Bacteroides</taxon>
    </lineage>
</organism>
<dbReference type="Gene3D" id="2.10.109.10">
    <property type="entry name" value="Umud Fragment, subunit A"/>
    <property type="match status" value="1"/>
</dbReference>
<reference evidence="1" key="1">
    <citation type="journal article" date="2021" name="PeerJ">
        <title>Extensive microbial diversity within the chicken gut microbiome revealed by metagenomics and culture.</title>
        <authorList>
            <person name="Gilroy R."/>
            <person name="Ravi A."/>
            <person name="Getino M."/>
            <person name="Pursley I."/>
            <person name="Horton D.L."/>
            <person name="Alikhan N.F."/>
            <person name="Baker D."/>
            <person name="Gharbi K."/>
            <person name="Hall N."/>
            <person name="Watson M."/>
            <person name="Adriaenssens E.M."/>
            <person name="Foster-Nyarko E."/>
            <person name="Jarju S."/>
            <person name="Secka A."/>
            <person name="Antonio M."/>
            <person name="Oren A."/>
            <person name="Chaudhuri R.R."/>
            <person name="La Ragione R."/>
            <person name="Hildebrand F."/>
            <person name="Pallen M.J."/>
        </authorList>
    </citation>
    <scope>NUCLEOTIDE SEQUENCE</scope>
    <source>
        <strain evidence="1">B3-3758</strain>
    </source>
</reference>
<protein>
    <submittedName>
        <fullName evidence="1">S24/S26 family peptidase</fullName>
    </submittedName>
</protein>
<dbReference type="AlphaFoldDB" id="A0A9E2KHS0"/>
<evidence type="ECO:0000313" key="1">
    <source>
        <dbReference type="EMBL" id="MBU3814391.1"/>
    </source>
</evidence>
<reference evidence="1" key="2">
    <citation type="submission" date="2021-04" db="EMBL/GenBank/DDBJ databases">
        <authorList>
            <person name="Gilroy R."/>
        </authorList>
    </citation>
    <scope>NUCLEOTIDE SEQUENCE</scope>
    <source>
        <strain evidence="1">B3-3758</strain>
    </source>
</reference>
<sequence>MKKVFEKDKLLPEIAGLVQEGYAVTIPVRGNSMLPFLRDGRDAVSLAAIDPETLSAGAVVLARVADGRIVLHRLIRRSGDRLWLQGDGNAGQVEIASIAEVWAVAVAVIRRGRTYPVDGWVWRVYSWCWLRLGRTRRHVLAVCRKIGL</sequence>
<dbReference type="SUPFAM" id="SSF51306">
    <property type="entry name" value="LexA/Signal peptidase"/>
    <property type="match status" value="1"/>
</dbReference>
<dbReference type="CDD" id="cd06462">
    <property type="entry name" value="Peptidase_S24_S26"/>
    <property type="match status" value="1"/>
</dbReference>
<dbReference type="InterPro" id="IPR036286">
    <property type="entry name" value="LexA/Signal_pep-like_sf"/>
</dbReference>
<name>A0A9E2KHS0_9BACE</name>
<accession>A0A9E2KHS0</accession>
<dbReference type="EMBL" id="JAHLFO010000110">
    <property type="protein sequence ID" value="MBU3814391.1"/>
    <property type="molecule type" value="Genomic_DNA"/>
</dbReference>
<proteinExistence type="predicted"/>